<gene>
    <name evidence="3" type="ORF">H7I77_25620</name>
    <name evidence="2" type="ORF">RMCN_5837</name>
</gene>
<feature type="domain" description="FAD-binding" evidence="1">
    <location>
        <begin position="5"/>
        <end position="347"/>
    </location>
</feature>
<organism evidence="3 5">
    <name type="scientific">Mycolicibacterium novocastrense</name>
    <name type="common">Mycobacterium novocastrense</name>
    <dbReference type="NCBI Taxonomy" id="59813"/>
    <lineage>
        <taxon>Bacteria</taxon>
        <taxon>Bacillati</taxon>
        <taxon>Actinomycetota</taxon>
        <taxon>Actinomycetes</taxon>
        <taxon>Mycobacteriales</taxon>
        <taxon>Mycobacteriaceae</taxon>
        <taxon>Mycolicibacterium</taxon>
    </lineage>
</organism>
<proteinExistence type="predicted"/>
<keyword evidence="3" id="KW-0503">Monooxygenase</keyword>
<evidence type="ECO:0000313" key="4">
    <source>
        <dbReference type="Proteomes" id="UP000069773"/>
    </source>
</evidence>
<evidence type="ECO:0000313" key="5">
    <source>
        <dbReference type="Proteomes" id="UP001207528"/>
    </source>
</evidence>
<evidence type="ECO:0000313" key="2">
    <source>
        <dbReference type="EMBL" id="GAT12704.1"/>
    </source>
</evidence>
<evidence type="ECO:0000259" key="1">
    <source>
        <dbReference type="Pfam" id="PF01494"/>
    </source>
</evidence>
<evidence type="ECO:0000313" key="3">
    <source>
        <dbReference type="EMBL" id="MCV7026686.1"/>
    </source>
</evidence>
<dbReference type="Proteomes" id="UP000069773">
    <property type="component" value="Unassembled WGS sequence"/>
</dbReference>
<name>A0AAW5STA5_MYCNV</name>
<dbReference type="GO" id="GO:0071949">
    <property type="term" value="F:FAD binding"/>
    <property type="evidence" value="ECO:0007669"/>
    <property type="project" value="InterPro"/>
</dbReference>
<dbReference type="GO" id="GO:0004497">
    <property type="term" value="F:monooxygenase activity"/>
    <property type="evidence" value="ECO:0007669"/>
    <property type="project" value="UniProtKB-KW"/>
</dbReference>
<dbReference type="Gene3D" id="3.50.50.60">
    <property type="entry name" value="FAD/NAD(P)-binding domain"/>
    <property type="match status" value="1"/>
</dbReference>
<dbReference type="InterPro" id="IPR036188">
    <property type="entry name" value="FAD/NAD-bd_sf"/>
</dbReference>
<dbReference type="Proteomes" id="UP001207528">
    <property type="component" value="Unassembled WGS sequence"/>
</dbReference>
<reference evidence="2 4" key="1">
    <citation type="journal article" date="2016" name="Genome Announc.">
        <title>Draft Genome Sequences of Five Rapidly Growing Mycobacterium Species, M. thermoresistibile, M. fortuitum subsp. acetamidolyticum, M. canariasense, M. brisbanense, and M. novocastrense.</title>
        <authorList>
            <person name="Katahira K."/>
            <person name="Ogura Y."/>
            <person name="Gotoh Y."/>
            <person name="Hayashi T."/>
        </authorList>
    </citation>
    <scope>NUCLEOTIDE SEQUENCE [LARGE SCALE GENOMIC DNA]</scope>
    <source>
        <strain evidence="2 4">JCM18114</strain>
    </source>
</reference>
<dbReference type="EMBL" id="BCTA01000096">
    <property type="protein sequence ID" value="GAT12704.1"/>
    <property type="molecule type" value="Genomic_DNA"/>
</dbReference>
<dbReference type="RefSeq" id="WP_067396598.1">
    <property type="nucleotide sequence ID" value="NZ_BCTA01000096.1"/>
</dbReference>
<dbReference type="SUPFAM" id="SSF51905">
    <property type="entry name" value="FAD/NAD(P)-binding domain"/>
    <property type="match status" value="1"/>
</dbReference>
<reference evidence="3" key="3">
    <citation type="journal article" date="2022" name="BMC Genomics">
        <title>Comparative genome analysis of mycobacteria focusing on tRNA and non-coding RNA.</title>
        <authorList>
            <person name="Behra P.R.K."/>
            <person name="Pettersson B.M.F."/>
            <person name="Ramesh M."/>
            <person name="Das S."/>
            <person name="Dasgupta S."/>
            <person name="Kirsebom L.A."/>
        </authorList>
    </citation>
    <scope>NUCLEOTIDE SEQUENCE</scope>
    <source>
        <strain evidence="3">DSM 44203</strain>
    </source>
</reference>
<dbReference type="Pfam" id="PF01494">
    <property type="entry name" value="FAD_binding_3"/>
    <property type="match status" value="1"/>
</dbReference>
<dbReference type="Gene3D" id="3.30.9.100">
    <property type="match status" value="1"/>
</dbReference>
<keyword evidence="4" id="KW-1185">Reference proteome</keyword>
<reference evidence="3" key="2">
    <citation type="submission" date="2020-07" db="EMBL/GenBank/DDBJ databases">
        <authorList>
            <person name="Pettersson B.M.F."/>
            <person name="Behra P.R.K."/>
            <person name="Ramesh M."/>
            <person name="Das S."/>
            <person name="Dasgupta S."/>
            <person name="Kirsebom L.A."/>
        </authorList>
    </citation>
    <scope>NUCLEOTIDE SEQUENCE</scope>
    <source>
        <strain evidence="3">DSM 44203</strain>
    </source>
</reference>
<dbReference type="InterPro" id="IPR002938">
    <property type="entry name" value="FAD-bd"/>
</dbReference>
<dbReference type="AlphaFoldDB" id="A0AAW5STA5"/>
<keyword evidence="3" id="KW-0560">Oxidoreductase</keyword>
<dbReference type="PANTHER" id="PTHR43422:SF3">
    <property type="entry name" value="THIAMINE THIAZOLE SYNTHASE"/>
    <property type="match status" value="1"/>
</dbReference>
<accession>A0AAW5STA5</accession>
<sequence>MARHEAVVCGASMGGLLAARVLADAYDSVTVVERDELPADASQRAGVPQGHHLHMMTSAGLKILDEMLPRVIKELRAAGAPIIDTRNLSAVYVEVRGHALCRTGALADPDAMPVQPVSRPLLEFVVRERVCALPNVKVLEGHDVVEPVLSDRAVTGVRIGDRSGARQWTVPADLVVDATGRSARTPAFLAAHGFTRPAERSYRVQLCYASQLFRIAPGALDDKVVFVSPTLERPTGVGMLAYENDTMIVTLIGVAGHRLPTELPAVLAAVAECVPPEISAALADAEPLGETHHRHFPTSVWRRYDKLSSFPQGLLAIGDAVCSLNPMYGQGMTSALMQARSLRQFLAFDGEPSSQVYFGDVARRVAPLWWANRLNDFGFTPASGWRSFPQRVFNRYTTAYMAAASTDMALTETFLRVLQGVDPGTRLMRPGHVARVITSGRRAGQ</sequence>
<protein>
    <submittedName>
        <fullName evidence="3">FAD-dependent monooxygenase</fullName>
    </submittedName>
</protein>
<dbReference type="EMBL" id="JACKTI010000071">
    <property type="protein sequence ID" value="MCV7026686.1"/>
    <property type="molecule type" value="Genomic_DNA"/>
</dbReference>
<comment type="caution">
    <text evidence="3">The sequence shown here is derived from an EMBL/GenBank/DDBJ whole genome shotgun (WGS) entry which is preliminary data.</text>
</comment>
<dbReference type="PANTHER" id="PTHR43422">
    <property type="entry name" value="THIAMINE THIAZOLE SYNTHASE"/>
    <property type="match status" value="1"/>
</dbReference>